<organism evidence="3 4">
    <name type="scientific">Pyrus ussuriensis x Pyrus communis</name>
    <dbReference type="NCBI Taxonomy" id="2448454"/>
    <lineage>
        <taxon>Eukaryota</taxon>
        <taxon>Viridiplantae</taxon>
        <taxon>Streptophyta</taxon>
        <taxon>Embryophyta</taxon>
        <taxon>Tracheophyta</taxon>
        <taxon>Spermatophyta</taxon>
        <taxon>Magnoliopsida</taxon>
        <taxon>eudicotyledons</taxon>
        <taxon>Gunneridae</taxon>
        <taxon>Pentapetalae</taxon>
        <taxon>rosids</taxon>
        <taxon>fabids</taxon>
        <taxon>Rosales</taxon>
        <taxon>Rosaceae</taxon>
        <taxon>Amygdaloideae</taxon>
        <taxon>Maleae</taxon>
        <taxon>Pyrus</taxon>
    </lineage>
</organism>
<evidence type="ECO:0000259" key="2">
    <source>
        <dbReference type="Pfam" id="PF13961"/>
    </source>
</evidence>
<name>A0A5N5GHB8_9ROSA</name>
<dbReference type="OrthoDB" id="1164561at2759"/>
<dbReference type="Proteomes" id="UP000327157">
    <property type="component" value="Chromosome 3"/>
</dbReference>
<gene>
    <name evidence="3" type="ORF">D8674_021503</name>
</gene>
<dbReference type="InterPro" id="IPR025314">
    <property type="entry name" value="DUF4219"/>
</dbReference>
<reference evidence="3 4" key="3">
    <citation type="submission" date="2019-11" db="EMBL/GenBank/DDBJ databases">
        <title>A de novo genome assembly of a pear dwarfing rootstock.</title>
        <authorList>
            <person name="Wang F."/>
            <person name="Wang J."/>
            <person name="Li S."/>
            <person name="Zhang Y."/>
            <person name="Fang M."/>
            <person name="Ma L."/>
            <person name="Zhao Y."/>
            <person name="Jiang S."/>
        </authorList>
    </citation>
    <scope>NUCLEOTIDE SEQUENCE [LARGE SCALE GENOMIC DNA]</scope>
    <source>
        <strain evidence="3">S2</strain>
        <tissue evidence="3">Leaf</tissue>
    </source>
</reference>
<reference evidence="3 4" key="1">
    <citation type="submission" date="2019-09" db="EMBL/GenBank/DDBJ databases">
        <authorList>
            <person name="Ou C."/>
        </authorList>
    </citation>
    <scope>NUCLEOTIDE SEQUENCE [LARGE SCALE GENOMIC DNA]</scope>
    <source>
        <strain evidence="3">S2</strain>
        <tissue evidence="3">Leaf</tissue>
    </source>
</reference>
<keyword evidence="1" id="KW-1133">Transmembrane helix</keyword>
<keyword evidence="4" id="KW-1185">Reference proteome</keyword>
<evidence type="ECO:0000256" key="1">
    <source>
        <dbReference type="SAM" id="Phobius"/>
    </source>
</evidence>
<comment type="caution">
    <text evidence="3">The sequence shown here is derived from an EMBL/GenBank/DDBJ whole genome shotgun (WGS) entry which is preliminary data.</text>
</comment>
<dbReference type="AlphaFoldDB" id="A0A5N5GHB8"/>
<proteinExistence type="predicted"/>
<accession>A0A5N5GHB8</accession>
<sequence length="133" mass="15823">MCIQSMQENRPSSSVVRQTDFVSFCYSYFFFFLFFFSHICRLNMAAIVIPTVLNHENYRKWSSRIKTYLLAEDLWDIAWKKKNVKALYAIQSSCGDVIYERIEYKTNAKEAWDALYDFLNPRYTPYISDTGDL</sequence>
<dbReference type="Pfam" id="PF13961">
    <property type="entry name" value="DUF4219"/>
    <property type="match status" value="1"/>
</dbReference>
<reference evidence="4" key="2">
    <citation type="submission" date="2019-10" db="EMBL/GenBank/DDBJ databases">
        <title>A de novo genome assembly of a pear dwarfing rootstock.</title>
        <authorList>
            <person name="Wang F."/>
            <person name="Wang J."/>
            <person name="Li S."/>
            <person name="Zhang Y."/>
            <person name="Fang M."/>
            <person name="Ma L."/>
            <person name="Zhao Y."/>
            <person name="Jiang S."/>
        </authorList>
    </citation>
    <scope>NUCLEOTIDE SEQUENCE [LARGE SCALE GENOMIC DNA]</scope>
</reference>
<evidence type="ECO:0000313" key="3">
    <source>
        <dbReference type="EMBL" id="KAB2614915.1"/>
    </source>
</evidence>
<evidence type="ECO:0000313" key="4">
    <source>
        <dbReference type="Proteomes" id="UP000327157"/>
    </source>
</evidence>
<keyword evidence="1" id="KW-0812">Transmembrane</keyword>
<keyword evidence="1" id="KW-0472">Membrane</keyword>
<feature type="domain" description="DUF4219" evidence="2">
    <location>
        <begin position="53"/>
        <end position="77"/>
    </location>
</feature>
<feature type="transmembrane region" description="Helical" evidence="1">
    <location>
        <begin position="21"/>
        <end position="39"/>
    </location>
</feature>
<dbReference type="EMBL" id="SMOL01000402">
    <property type="protein sequence ID" value="KAB2614915.1"/>
    <property type="molecule type" value="Genomic_DNA"/>
</dbReference>
<protein>
    <recommendedName>
        <fullName evidence="2">DUF4219 domain-containing protein</fullName>
    </recommendedName>
</protein>